<dbReference type="InterPro" id="IPR014942">
    <property type="entry name" value="AbiEii"/>
</dbReference>
<proteinExistence type="predicted"/>
<organism evidence="1">
    <name type="scientific">Mycoplasma feriruminatoris</name>
    <dbReference type="NCBI Taxonomy" id="1179777"/>
    <lineage>
        <taxon>Bacteria</taxon>
        <taxon>Bacillati</taxon>
        <taxon>Mycoplasmatota</taxon>
        <taxon>Mollicutes</taxon>
        <taxon>Mycoplasmataceae</taxon>
        <taxon>Mycoplasma</taxon>
    </lineage>
</organism>
<accession>A0A654IGB5</accession>
<reference evidence="1" key="1">
    <citation type="submission" date="2019-11" db="EMBL/GenBank/DDBJ databases">
        <authorList>
            <person name="Falquet L."/>
            <person name="Falquet L."/>
        </authorList>
    </citation>
    <scope>NUCLEOTIDE SEQUENCE</scope>
    <source>
        <strain evidence="1">8756-13</strain>
    </source>
</reference>
<dbReference type="EMBL" id="LR739235">
    <property type="protein sequence ID" value="VZR97127.1"/>
    <property type="molecule type" value="Genomic_DNA"/>
</dbReference>
<evidence type="ECO:0000313" key="1">
    <source>
        <dbReference type="EMBL" id="VZR97127.1"/>
    </source>
</evidence>
<dbReference type="Gene3D" id="3.10.450.620">
    <property type="entry name" value="JHP933, nucleotidyltransferase-like core domain"/>
    <property type="match status" value="1"/>
</dbReference>
<protein>
    <recommendedName>
        <fullName evidence="2">Nucleotidyl transferase AbiEii toxin, Type IV TA system</fullName>
    </recommendedName>
</protein>
<dbReference type="Pfam" id="PF08843">
    <property type="entry name" value="AbiEii"/>
    <property type="match status" value="1"/>
</dbReference>
<sequence>MNKFYVKTDSELRILITNAATKMKLSEEVVEKDYWISFLLDYIFNQNRWSNSFTFKGGTSLSKCFNLIKRFSEDIDLILDWRLFGYQDDEPYIQRSKSGQNKFNLEMNEKVTTFLKDEFVKVLNEDLKEFNLEFWIDPNDPNSVLCKYPLLFEPNYLFNKIKLEIGCLGKWTPAEHVKIKPLISQVYPDVFKEYSTIRTINPERTFWEKALILHSVCNKPEEN</sequence>
<evidence type="ECO:0008006" key="2">
    <source>
        <dbReference type="Google" id="ProtNLM"/>
    </source>
</evidence>
<gene>
    <name evidence="1" type="ORF">MF5295_00154</name>
</gene>
<name>A0A654IGB5_9MOLU</name>
<dbReference type="AlphaFoldDB" id="A0A654IGB5"/>